<keyword evidence="1" id="KW-0812">Transmembrane</keyword>
<keyword evidence="1" id="KW-1133">Transmembrane helix</keyword>
<dbReference type="RefSeq" id="WP_397086132.1">
    <property type="nucleotide sequence ID" value="NZ_JBITGY010000008.1"/>
</dbReference>
<evidence type="ECO:0000256" key="1">
    <source>
        <dbReference type="SAM" id="Phobius"/>
    </source>
</evidence>
<feature type="transmembrane region" description="Helical" evidence="1">
    <location>
        <begin position="20"/>
        <end position="41"/>
    </location>
</feature>
<keyword evidence="3" id="KW-1185">Reference proteome</keyword>
<dbReference type="Proteomes" id="UP001612741">
    <property type="component" value="Unassembled WGS sequence"/>
</dbReference>
<feature type="transmembrane region" description="Helical" evidence="1">
    <location>
        <begin position="226"/>
        <end position="258"/>
    </location>
</feature>
<proteinExistence type="predicted"/>
<evidence type="ECO:0000313" key="3">
    <source>
        <dbReference type="Proteomes" id="UP001612741"/>
    </source>
</evidence>
<protein>
    <recommendedName>
        <fullName evidence="4">FtsX-like permease family protein</fullName>
    </recommendedName>
</protein>
<feature type="transmembrane region" description="Helical" evidence="1">
    <location>
        <begin position="160"/>
        <end position="181"/>
    </location>
</feature>
<feature type="transmembrane region" description="Helical" evidence="1">
    <location>
        <begin position="319"/>
        <end position="338"/>
    </location>
</feature>
<feature type="transmembrane region" description="Helical" evidence="1">
    <location>
        <begin position="372"/>
        <end position="393"/>
    </location>
</feature>
<reference evidence="2 3" key="1">
    <citation type="submission" date="2024-10" db="EMBL/GenBank/DDBJ databases">
        <title>The Natural Products Discovery Center: Release of the First 8490 Sequenced Strains for Exploring Actinobacteria Biosynthetic Diversity.</title>
        <authorList>
            <person name="Kalkreuter E."/>
            <person name="Kautsar S.A."/>
            <person name="Yang D."/>
            <person name="Bader C.D."/>
            <person name="Teijaro C.N."/>
            <person name="Fluegel L."/>
            <person name="Davis C.M."/>
            <person name="Simpson J.R."/>
            <person name="Lauterbach L."/>
            <person name="Steele A.D."/>
            <person name="Gui C."/>
            <person name="Meng S."/>
            <person name="Li G."/>
            <person name="Viehrig K."/>
            <person name="Ye F."/>
            <person name="Su P."/>
            <person name="Kiefer A.F."/>
            <person name="Nichols A."/>
            <person name="Cepeda A.J."/>
            <person name="Yan W."/>
            <person name="Fan B."/>
            <person name="Jiang Y."/>
            <person name="Adhikari A."/>
            <person name="Zheng C.-J."/>
            <person name="Schuster L."/>
            <person name="Cowan T.M."/>
            <person name="Smanski M.J."/>
            <person name="Chevrette M.G."/>
            <person name="De Carvalho L.P.S."/>
            <person name="Shen B."/>
        </authorList>
    </citation>
    <scope>NUCLEOTIDE SEQUENCE [LARGE SCALE GENOMIC DNA]</scope>
    <source>
        <strain evidence="2 3">NPDC050545</strain>
    </source>
</reference>
<comment type="caution">
    <text evidence="2">The sequence shown here is derived from an EMBL/GenBank/DDBJ whole genome shotgun (WGS) entry which is preliminary data.</text>
</comment>
<feature type="transmembrane region" description="Helical" evidence="1">
    <location>
        <begin position="104"/>
        <end position="129"/>
    </location>
</feature>
<accession>A0ABW7Z225</accession>
<sequence>MITVQRMLAKGRDRADRARARLMAAGAALATLLLCTAVGLVDGRDEWGSLTGLALALLVVPVVALLHQANRLADLTRERRLAALRLAGATPGEVRLLGALESGWLGLLGALTGAAAYVLAQLTGVLAAFRELVVGAPAVSGELAAHREPIWGGAWSTPAVTVPVVVAVVVLSGLLSGALAGRHVVASPLGVVRRVRPRGARASDVLLIAGGVCLLAAAAVTPIRRILAVFGIYGIAAGMAVGMVMLLFGLTLATARLIRAVAARSARRGRTPETLLAARLVEADPRGWARAMSVVGLAVFFGAASGAQQSVVGYGRPHLFIDLALLIALATAAAALVVRQAESLLDHQRSFAALAAAGVEEKALRRVMARQAALAAAPVCVVAAVAGVAVVLVPTMEIQQSGYLVWTSARAVAMAGIGVLAAILVALAARALLRAAIHPDRLRARQ</sequence>
<feature type="transmembrane region" description="Helical" evidence="1">
    <location>
        <begin position="288"/>
        <end position="307"/>
    </location>
</feature>
<evidence type="ECO:0008006" key="4">
    <source>
        <dbReference type="Google" id="ProtNLM"/>
    </source>
</evidence>
<feature type="transmembrane region" description="Helical" evidence="1">
    <location>
        <begin position="413"/>
        <end position="433"/>
    </location>
</feature>
<feature type="transmembrane region" description="Helical" evidence="1">
    <location>
        <begin position="202"/>
        <end position="220"/>
    </location>
</feature>
<evidence type="ECO:0000313" key="2">
    <source>
        <dbReference type="EMBL" id="MFI6501498.1"/>
    </source>
</evidence>
<dbReference type="EMBL" id="JBITGY010000008">
    <property type="protein sequence ID" value="MFI6501498.1"/>
    <property type="molecule type" value="Genomic_DNA"/>
</dbReference>
<feature type="transmembrane region" description="Helical" evidence="1">
    <location>
        <begin position="47"/>
        <end position="67"/>
    </location>
</feature>
<gene>
    <name evidence="2" type="ORF">ACIBG2_29245</name>
</gene>
<name>A0ABW7Z225_9ACTN</name>
<organism evidence="2 3">
    <name type="scientific">Nonomuraea typhae</name>
    <dbReference type="NCBI Taxonomy" id="2603600"/>
    <lineage>
        <taxon>Bacteria</taxon>
        <taxon>Bacillati</taxon>
        <taxon>Actinomycetota</taxon>
        <taxon>Actinomycetes</taxon>
        <taxon>Streptosporangiales</taxon>
        <taxon>Streptosporangiaceae</taxon>
        <taxon>Nonomuraea</taxon>
    </lineage>
</organism>
<keyword evidence="1" id="KW-0472">Membrane</keyword>